<feature type="compositionally biased region" description="Polar residues" evidence="1">
    <location>
        <begin position="14"/>
        <end position="29"/>
    </location>
</feature>
<feature type="region of interest" description="Disordered" evidence="1">
    <location>
        <begin position="97"/>
        <end position="129"/>
    </location>
</feature>
<dbReference type="Gene3D" id="2.60.120.920">
    <property type="match status" value="1"/>
</dbReference>
<evidence type="ECO:0000313" key="2">
    <source>
        <dbReference type="EMBL" id="CAE0460653.1"/>
    </source>
</evidence>
<dbReference type="AlphaFoldDB" id="A0A7S3PZ78"/>
<accession>A0A7S3PZ78</accession>
<sequence>MQEGRDQNVPPFPSASSEQQQNPGQQSSGAPKKDELEQNHQDDGNQKELRPIEIVRSIASYLSLSDVESIGSLYSLVSPQAQAQGYNAYRGTPKLWRTGSTSGHHGTNSGSNSFPSNNHEEMTSGNSSLLTRHRFSSLASIDDNMMDYTDSSEGGGNHSAQGSESGPDAPAGIGTDERRSVTSSWGRNMVFDENDMSETPGLVAMSPVPLDDNDERSTSCSSMCHYPSKNSASYPQHEMLDDDSHDDGEERQHLIRIQEGLKNAVFEAPQSIRSYCLQSHKEAAKIRGLWKREVSQSQLTHISQESIICPLCHQSNSPDVIYFEGMNTNSDTHGVNHICGCQVEKAPQQNPLAHILSILTSSIFQNVPLSILFDVSYQTMGTSIKVAHASLSIAVTSTETILHILANIIHQVLEGISHNLNPMSLLNNIMQLQRKAMGKTSESILTGIHSVATGVGSARTAAMHAFSKPDPLNHGLGGLGMNNPGSPRSGMVSVGTSLVGGFIRRGNTRETVMSDKMFQKLNKVGPASKVVKYIERDDEVLTKHAKKRIQRIMHYSVPLHPFVATVEIVPFTSVSSEVTSESERRDTSFEASEFCLDAALPFSRQSSELLFDDRLGRESSAESPFMSTPKSFPPTPSSRAHVLARGTRFAEDVVFLARDQLRVEKGMDSDNAQTRAMAKALSKGKRLAVFNASDVGAGIQLSCGQHCASKIGNDLYSTARSMIPVLRNSFVYFEMTVSTPPLLSMMLHHASLSVGLSTLEMPLNALVGAWKGSVGLCSTGQMLAGSQWCSPMNPKTYGSKSTVGCLIYLDDDSAFETWDGVMVTANVVFNVDGQVIIPANSVVSMPSDNDENTMNPSEEGQYSTVIPIFVPREEEIFPTLTLHSSQTEVLCRFCAEDILATSRSMIGSPRGVTVYAVDGSVLFDEDLPDDNDDVSFSDDEYTDLDHTFSSYDA</sequence>
<proteinExistence type="predicted"/>
<dbReference type="InterPro" id="IPR043136">
    <property type="entry name" value="B30.2/SPRY_sf"/>
</dbReference>
<feature type="compositionally biased region" description="Basic and acidic residues" evidence="1">
    <location>
        <begin position="31"/>
        <end position="51"/>
    </location>
</feature>
<gene>
    <name evidence="2" type="ORF">CDEB00056_LOCUS5494</name>
</gene>
<protein>
    <submittedName>
        <fullName evidence="2">Uncharacterized protein</fullName>
    </submittedName>
</protein>
<name>A0A7S3PZ78_9STRA</name>
<feature type="compositionally biased region" description="Low complexity" evidence="1">
    <location>
        <begin position="98"/>
        <end position="113"/>
    </location>
</feature>
<evidence type="ECO:0000256" key="1">
    <source>
        <dbReference type="SAM" id="MobiDB-lite"/>
    </source>
</evidence>
<feature type="region of interest" description="Disordered" evidence="1">
    <location>
        <begin position="1"/>
        <end position="51"/>
    </location>
</feature>
<reference evidence="2" key="1">
    <citation type="submission" date="2021-01" db="EMBL/GenBank/DDBJ databases">
        <authorList>
            <person name="Corre E."/>
            <person name="Pelletier E."/>
            <person name="Niang G."/>
            <person name="Scheremetjew M."/>
            <person name="Finn R."/>
            <person name="Kale V."/>
            <person name="Holt S."/>
            <person name="Cochrane G."/>
            <person name="Meng A."/>
            <person name="Brown T."/>
            <person name="Cohen L."/>
        </authorList>
    </citation>
    <scope>NUCLEOTIDE SEQUENCE</scope>
    <source>
        <strain evidence="2">MM31A-1</strain>
    </source>
</reference>
<feature type="region of interest" description="Disordered" evidence="1">
    <location>
        <begin position="619"/>
        <end position="638"/>
    </location>
</feature>
<feature type="region of interest" description="Disordered" evidence="1">
    <location>
        <begin position="144"/>
        <end position="183"/>
    </location>
</feature>
<organism evidence="2">
    <name type="scientific">Chaetoceros debilis</name>
    <dbReference type="NCBI Taxonomy" id="122233"/>
    <lineage>
        <taxon>Eukaryota</taxon>
        <taxon>Sar</taxon>
        <taxon>Stramenopiles</taxon>
        <taxon>Ochrophyta</taxon>
        <taxon>Bacillariophyta</taxon>
        <taxon>Coscinodiscophyceae</taxon>
        <taxon>Chaetocerotophycidae</taxon>
        <taxon>Chaetocerotales</taxon>
        <taxon>Chaetocerotaceae</taxon>
        <taxon>Chaetoceros</taxon>
    </lineage>
</organism>
<dbReference type="EMBL" id="HBIO01007353">
    <property type="protein sequence ID" value="CAE0460653.1"/>
    <property type="molecule type" value="Transcribed_RNA"/>
</dbReference>